<reference evidence="2" key="1">
    <citation type="submission" date="2023-04" db="EMBL/GenBank/DDBJ databases">
        <title>Black Yeasts Isolated from many extreme environments.</title>
        <authorList>
            <person name="Coleine C."/>
            <person name="Stajich J.E."/>
            <person name="Selbmann L."/>
        </authorList>
    </citation>
    <scope>NUCLEOTIDE SEQUENCE</scope>
    <source>
        <strain evidence="2">CCFEE 5312</strain>
    </source>
</reference>
<proteinExistence type="predicted"/>
<dbReference type="Proteomes" id="UP001271007">
    <property type="component" value="Unassembled WGS sequence"/>
</dbReference>
<sequence>MAFESSWGTTSSLTLQTAPRETPRNTPIGFAAWALQLSLRHLQPLFCSLFRSLAYQRKQYRLKIRRFRATRGTHDNACGSQHHDRGRNRAASQEPITTTPDTARLPAELQLKIFSLAIEPYKTAMDEYGDHEITYDEHIGDKTIVKTFRPLDRLKPIITDIIEGFDNVFSKDFLLDAYFSTAQLSAFFEEDIRFKIYRPRSAPVFKRCIPKLTGYRIVKGTFALDAEFKKQVRSLEIGVECVDRRGSFESFIIALKSIIKACPQLARLAVSVANISTKSTDWAAETKYWLAYYVDLENFGRPNQIRLQTVEEAVFSRESHHAPCQARLEEKKPMC</sequence>
<feature type="compositionally biased region" description="Polar residues" evidence="1">
    <location>
        <begin position="90"/>
        <end position="99"/>
    </location>
</feature>
<gene>
    <name evidence="2" type="ORF">LTR09_012002</name>
</gene>
<name>A0AAJ0G9R6_9PEZI</name>
<dbReference type="AlphaFoldDB" id="A0AAJ0G9R6"/>
<keyword evidence="3" id="KW-1185">Reference proteome</keyword>
<organism evidence="2 3">
    <name type="scientific">Extremus antarcticus</name>
    <dbReference type="NCBI Taxonomy" id="702011"/>
    <lineage>
        <taxon>Eukaryota</taxon>
        <taxon>Fungi</taxon>
        <taxon>Dikarya</taxon>
        <taxon>Ascomycota</taxon>
        <taxon>Pezizomycotina</taxon>
        <taxon>Dothideomycetes</taxon>
        <taxon>Dothideomycetidae</taxon>
        <taxon>Mycosphaerellales</taxon>
        <taxon>Extremaceae</taxon>
        <taxon>Extremus</taxon>
    </lineage>
</organism>
<evidence type="ECO:0000256" key="1">
    <source>
        <dbReference type="SAM" id="MobiDB-lite"/>
    </source>
</evidence>
<feature type="region of interest" description="Disordered" evidence="1">
    <location>
        <begin position="73"/>
        <end position="99"/>
    </location>
</feature>
<dbReference type="EMBL" id="JAWDJX010000089">
    <property type="protein sequence ID" value="KAK3046513.1"/>
    <property type="molecule type" value="Genomic_DNA"/>
</dbReference>
<feature type="region of interest" description="Disordered" evidence="1">
    <location>
        <begin position="1"/>
        <end position="21"/>
    </location>
</feature>
<feature type="compositionally biased region" description="Polar residues" evidence="1">
    <location>
        <begin position="1"/>
        <end position="19"/>
    </location>
</feature>
<evidence type="ECO:0000313" key="2">
    <source>
        <dbReference type="EMBL" id="KAK3046513.1"/>
    </source>
</evidence>
<protein>
    <submittedName>
        <fullName evidence="2">Uncharacterized protein</fullName>
    </submittedName>
</protein>
<accession>A0AAJ0G9R6</accession>
<comment type="caution">
    <text evidence="2">The sequence shown here is derived from an EMBL/GenBank/DDBJ whole genome shotgun (WGS) entry which is preliminary data.</text>
</comment>
<evidence type="ECO:0000313" key="3">
    <source>
        <dbReference type="Proteomes" id="UP001271007"/>
    </source>
</evidence>